<organism evidence="1 2">
    <name type="scientific">Sphingomonas sanxanigenens</name>
    <dbReference type="NCBI Taxonomy" id="397260"/>
    <lineage>
        <taxon>Bacteria</taxon>
        <taxon>Pseudomonadati</taxon>
        <taxon>Pseudomonadota</taxon>
        <taxon>Alphaproteobacteria</taxon>
        <taxon>Sphingomonadales</taxon>
        <taxon>Sphingomonadaceae</taxon>
        <taxon>Sphingomonas</taxon>
    </lineage>
</organism>
<dbReference type="Pfam" id="PF12096">
    <property type="entry name" value="DUF3572"/>
    <property type="match status" value="1"/>
</dbReference>
<dbReference type="Proteomes" id="UP000249066">
    <property type="component" value="Unassembled WGS sequence"/>
</dbReference>
<gene>
    <name evidence="1" type="ORF">DI623_06840</name>
</gene>
<accession>A0A2W5A6X1</accession>
<comment type="caution">
    <text evidence="1">The sequence shown here is derived from an EMBL/GenBank/DDBJ whole genome shotgun (WGS) entry which is preliminary data.</text>
</comment>
<evidence type="ECO:0000313" key="2">
    <source>
        <dbReference type="Proteomes" id="UP000249066"/>
    </source>
</evidence>
<protein>
    <submittedName>
        <fullName evidence="1">DUF3572 domain-containing protein</fullName>
    </submittedName>
</protein>
<reference evidence="1 2" key="1">
    <citation type="submission" date="2017-08" db="EMBL/GenBank/DDBJ databases">
        <title>Infants hospitalized years apart are colonized by the same room-sourced microbial strains.</title>
        <authorList>
            <person name="Brooks B."/>
            <person name="Olm M.R."/>
            <person name="Firek B.A."/>
            <person name="Baker R."/>
            <person name="Thomas B.C."/>
            <person name="Morowitz M.J."/>
            <person name="Banfield J.F."/>
        </authorList>
    </citation>
    <scope>NUCLEOTIDE SEQUENCE [LARGE SCALE GENOMIC DNA]</scope>
    <source>
        <strain evidence="1">S2_018_000_R2_101</strain>
    </source>
</reference>
<name>A0A2W5A6X1_9SPHN</name>
<dbReference type="EMBL" id="QFNN01000028">
    <property type="protein sequence ID" value="PZO90450.1"/>
    <property type="molecule type" value="Genomic_DNA"/>
</dbReference>
<sequence>MPTHHTNEADPVVTALAALGWVLESPDRAQRLLALTGLGAEDLRARAADPAVLGAVLGFLEAHEPDLVACAAATGATPAALVAAREALER</sequence>
<dbReference type="InterPro" id="IPR021955">
    <property type="entry name" value="DUF3572"/>
</dbReference>
<proteinExistence type="predicted"/>
<dbReference type="AlphaFoldDB" id="A0A2W5A6X1"/>
<evidence type="ECO:0000313" key="1">
    <source>
        <dbReference type="EMBL" id="PZO90450.1"/>
    </source>
</evidence>